<dbReference type="PROSITE" id="PS50850">
    <property type="entry name" value="MFS"/>
    <property type="match status" value="1"/>
</dbReference>
<feature type="transmembrane region" description="Helical" evidence="6">
    <location>
        <begin position="296"/>
        <end position="318"/>
    </location>
</feature>
<evidence type="ECO:0000256" key="5">
    <source>
        <dbReference type="ARBA" id="ARBA00023136"/>
    </source>
</evidence>
<dbReference type="Pfam" id="PF07690">
    <property type="entry name" value="MFS_1"/>
    <property type="match status" value="1"/>
</dbReference>
<feature type="transmembrane region" description="Helical" evidence="6">
    <location>
        <begin position="99"/>
        <end position="120"/>
    </location>
</feature>
<dbReference type="KEGG" id="mmk:MU9_2189"/>
<keyword evidence="5 6" id="KW-0472">Membrane</keyword>
<evidence type="ECO:0000259" key="7">
    <source>
        <dbReference type="PROSITE" id="PS50850"/>
    </source>
</evidence>
<evidence type="ECO:0000256" key="4">
    <source>
        <dbReference type="ARBA" id="ARBA00022989"/>
    </source>
</evidence>
<protein>
    <recommendedName>
        <fullName evidence="7">Major facilitator superfamily (MFS) profile domain-containing protein</fullName>
    </recommendedName>
</protein>
<evidence type="ECO:0000256" key="1">
    <source>
        <dbReference type="ARBA" id="ARBA00004651"/>
    </source>
</evidence>
<dbReference type="GO" id="GO:0005886">
    <property type="term" value="C:plasma membrane"/>
    <property type="evidence" value="ECO:0007669"/>
    <property type="project" value="UniProtKB-SubCell"/>
</dbReference>
<sequence>MISPYTLPVLAFTVFFTGVTEFMVSPMLTPLAAASDVTPAQASWLIAVYTLSYALAAPMLGRLSDRIGRYRMLRAALLLFVADGIALALALAPCFSVAVGLRILGGLASAALIPSVFALIAEQFPHDRQASAMGLVMTGMTAGIISGPVIAGWLTVRCGWYAPFLLTAAGSLVMWIACCFVFRGVSRTSSQPSIRPGKCYSRALSGLITAKGLWNGTAVVMFVLSGELLRDRFGLNTETIGLISAIFGGGLLTGNLLMPLLRRLSGTDTRLLLISLIVMSVMIAGFISGTGGLPGMMLWMLLQGCALGIAAPVSTAIIAEHAGIRKGEALALSESMNNLSIFILLPVAAAHQDSQILLPAVTALLFCATALTWCILSAIYCKK</sequence>
<feature type="transmembrane region" description="Helical" evidence="6">
    <location>
        <begin position="75"/>
        <end position="93"/>
    </location>
</feature>
<feature type="transmembrane region" description="Helical" evidence="6">
    <location>
        <begin position="203"/>
        <end position="224"/>
    </location>
</feature>
<evidence type="ECO:0000313" key="9">
    <source>
        <dbReference type="Proteomes" id="UP000011834"/>
    </source>
</evidence>
<name>J7U5F7_MORMO</name>
<keyword evidence="3 6" id="KW-0812">Transmembrane</keyword>
<dbReference type="SUPFAM" id="SSF103473">
    <property type="entry name" value="MFS general substrate transporter"/>
    <property type="match status" value="1"/>
</dbReference>
<feature type="transmembrane region" description="Helical" evidence="6">
    <location>
        <begin position="330"/>
        <end position="350"/>
    </location>
</feature>
<dbReference type="AlphaFoldDB" id="J7U5F7"/>
<keyword evidence="2" id="KW-1003">Cell membrane</keyword>
<dbReference type="RefSeq" id="WP_004237623.1">
    <property type="nucleotide sequence ID" value="NC_020418.1"/>
</dbReference>
<accession>J7U5F7</accession>
<dbReference type="PANTHER" id="PTHR43124:SF3">
    <property type="entry name" value="CHLORAMPHENICOL EFFLUX PUMP RV0191"/>
    <property type="match status" value="1"/>
</dbReference>
<dbReference type="eggNOG" id="COG2814">
    <property type="taxonomic scope" value="Bacteria"/>
</dbReference>
<evidence type="ECO:0000256" key="3">
    <source>
        <dbReference type="ARBA" id="ARBA00022692"/>
    </source>
</evidence>
<evidence type="ECO:0000256" key="6">
    <source>
        <dbReference type="SAM" id="Phobius"/>
    </source>
</evidence>
<feature type="transmembrane region" description="Helical" evidence="6">
    <location>
        <begin position="356"/>
        <end position="381"/>
    </location>
</feature>
<dbReference type="InterPro" id="IPR011701">
    <property type="entry name" value="MFS"/>
</dbReference>
<feature type="transmembrane region" description="Helical" evidence="6">
    <location>
        <begin position="270"/>
        <end position="290"/>
    </location>
</feature>
<dbReference type="PANTHER" id="PTHR43124">
    <property type="entry name" value="PURINE EFFLUX PUMP PBUE"/>
    <property type="match status" value="1"/>
</dbReference>
<dbReference type="EMBL" id="CP004345">
    <property type="protein sequence ID" value="AGG31235.1"/>
    <property type="molecule type" value="Genomic_DNA"/>
</dbReference>
<proteinExistence type="predicted"/>
<evidence type="ECO:0000313" key="8">
    <source>
        <dbReference type="EMBL" id="AGG31235.1"/>
    </source>
</evidence>
<organism evidence="8 9">
    <name type="scientific">Morganella morganii subsp. morganii KT</name>
    <dbReference type="NCBI Taxonomy" id="1124991"/>
    <lineage>
        <taxon>Bacteria</taxon>
        <taxon>Pseudomonadati</taxon>
        <taxon>Pseudomonadota</taxon>
        <taxon>Gammaproteobacteria</taxon>
        <taxon>Enterobacterales</taxon>
        <taxon>Morganellaceae</taxon>
        <taxon>Morganella</taxon>
    </lineage>
</organism>
<evidence type="ECO:0000256" key="2">
    <source>
        <dbReference type="ARBA" id="ARBA00022475"/>
    </source>
</evidence>
<keyword evidence="9" id="KW-1185">Reference proteome</keyword>
<dbReference type="HOGENOM" id="CLU_001265_61_5_6"/>
<reference evidence="8 9" key="1">
    <citation type="journal article" date="2012" name="BMC Genomics">
        <title>Whole-genome sequencing and identification of Morganella morganii KT pathogenicity-related genes.</title>
        <authorList>
            <person name="Chen Y.T."/>
            <person name="Peng H.L."/>
            <person name="Shia W.C."/>
            <person name="Hsu F.R."/>
            <person name="Ken C.F."/>
            <person name="Tsao Y.M."/>
            <person name="Chen C.H."/>
            <person name="Liu C.E."/>
            <person name="Hsieh M.F."/>
            <person name="Chen H.C."/>
            <person name="Tang C.Y."/>
            <person name="Ku T.H."/>
        </authorList>
    </citation>
    <scope>NUCLEOTIDE SEQUENCE [LARGE SCALE GENOMIC DNA]</scope>
    <source>
        <strain evidence="8 9">KT</strain>
    </source>
</reference>
<dbReference type="GO" id="GO:0022857">
    <property type="term" value="F:transmembrane transporter activity"/>
    <property type="evidence" value="ECO:0007669"/>
    <property type="project" value="InterPro"/>
</dbReference>
<dbReference type="InterPro" id="IPR050189">
    <property type="entry name" value="MFS_Efflux_Transporters"/>
</dbReference>
<comment type="subcellular location">
    <subcellularLocation>
        <location evidence="1">Cell membrane</location>
        <topology evidence="1">Multi-pass membrane protein</topology>
    </subcellularLocation>
</comment>
<gene>
    <name evidence="8" type="ORF">MU9_2189</name>
</gene>
<feature type="transmembrane region" description="Helical" evidence="6">
    <location>
        <begin position="239"/>
        <end position="258"/>
    </location>
</feature>
<feature type="transmembrane region" description="Helical" evidence="6">
    <location>
        <begin position="132"/>
        <end position="154"/>
    </location>
</feature>
<feature type="domain" description="Major facilitator superfamily (MFS) profile" evidence="7">
    <location>
        <begin position="6"/>
        <end position="383"/>
    </location>
</feature>
<dbReference type="InterPro" id="IPR020846">
    <property type="entry name" value="MFS_dom"/>
</dbReference>
<dbReference type="Proteomes" id="UP000011834">
    <property type="component" value="Chromosome"/>
</dbReference>
<keyword evidence="4 6" id="KW-1133">Transmembrane helix</keyword>
<dbReference type="Gene3D" id="1.20.1250.20">
    <property type="entry name" value="MFS general substrate transporter like domains"/>
    <property type="match status" value="1"/>
</dbReference>
<dbReference type="InterPro" id="IPR036259">
    <property type="entry name" value="MFS_trans_sf"/>
</dbReference>
<feature type="transmembrane region" description="Helical" evidence="6">
    <location>
        <begin position="160"/>
        <end position="182"/>
    </location>
</feature>
<feature type="transmembrane region" description="Helical" evidence="6">
    <location>
        <begin position="44"/>
        <end position="63"/>
    </location>
</feature>